<organism evidence="2 3">
    <name type="scientific">Aspergillus cavernicola</name>
    <dbReference type="NCBI Taxonomy" id="176166"/>
    <lineage>
        <taxon>Eukaryota</taxon>
        <taxon>Fungi</taxon>
        <taxon>Dikarya</taxon>
        <taxon>Ascomycota</taxon>
        <taxon>Pezizomycotina</taxon>
        <taxon>Eurotiomycetes</taxon>
        <taxon>Eurotiomycetidae</taxon>
        <taxon>Eurotiales</taxon>
        <taxon>Aspergillaceae</taxon>
        <taxon>Aspergillus</taxon>
        <taxon>Aspergillus subgen. Nidulantes</taxon>
    </lineage>
</organism>
<protein>
    <submittedName>
        <fullName evidence="2">Uncharacterized protein</fullName>
    </submittedName>
</protein>
<keyword evidence="1" id="KW-1133">Transmembrane helix</keyword>
<keyword evidence="1" id="KW-0472">Membrane</keyword>
<evidence type="ECO:0000256" key="1">
    <source>
        <dbReference type="SAM" id="Phobius"/>
    </source>
</evidence>
<evidence type="ECO:0000313" key="2">
    <source>
        <dbReference type="EMBL" id="KAL2831069.1"/>
    </source>
</evidence>
<dbReference type="EMBL" id="JBFXLS010000010">
    <property type="protein sequence ID" value="KAL2831069.1"/>
    <property type="molecule type" value="Genomic_DNA"/>
</dbReference>
<name>A0ABR4ITI1_9EURO</name>
<proteinExistence type="predicted"/>
<reference evidence="2 3" key="1">
    <citation type="submission" date="2024-07" db="EMBL/GenBank/DDBJ databases">
        <title>Section-level genome sequencing and comparative genomics of Aspergillus sections Usti and Cavernicolus.</title>
        <authorList>
            <consortium name="Lawrence Berkeley National Laboratory"/>
            <person name="Nybo J.L."/>
            <person name="Vesth T.C."/>
            <person name="Theobald S."/>
            <person name="Frisvad J.C."/>
            <person name="Larsen T.O."/>
            <person name="Kjaerboelling I."/>
            <person name="Rothschild-Mancinelli K."/>
            <person name="Lyhne E.K."/>
            <person name="Kogle M.E."/>
            <person name="Barry K."/>
            <person name="Clum A."/>
            <person name="Na H."/>
            <person name="Ledsgaard L."/>
            <person name="Lin J."/>
            <person name="Lipzen A."/>
            <person name="Kuo A."/>
            <person name="Riley R."/>
            <person name="Mondo S."/>
            <person name="LaButti K."/>
            <person name="Haridas S."/>
            <person name="Pangalinan J."/>
            <person name="Salamov A.A."/>
            <person name="Simmons B.A."/>
            <person name="Magnuson J.K."/>
            <person name="Chen J."/>
            <person name="Drula E."/>
            <person name="Henrissat B."/>
            <person name="Wiebenga A."/>
            <person name="Lubbers R.J."/>
            <person name="Gomes A.C."/>
            <person name="Makela M.R."/>
            <person name="Stajich J."/>
            <person name="Grigoriev I.V."/>
            <person name="Mortensen U.H."/>
            <person name="De vries R.P."/>
            <person name="Baker S.E."/>
            <person name="Andersen M.R."/>
        </authorList>
    </citation>
    <scope>NUCLEOTIDE SEQUENCE [LARGE SCALE GENOMIC DNA]</scope>
    <source>
        <strain evidence="2 3">CBS 600.67</strain>
    </source>
</reference>
<sequence length="109" mass="12262">MLSPSKHIYPPYLRSIAQISNRKISNWSLCSGESFDEATALRSSTKRTNFKLQRTLSFQRCTSVRLCDTTGCWALTGLGYFRADLWILLTSTLTGSTVLPSLYLICSMI</sequence>
<gene>
    <name evidence="2" type="ORF">BDW59DRAFT_140331</name>
</gene>
<accession>A0ABR4ITI1</accession>
<evidence type="ECO:0000313" key="3">
    <source>
        <dbReference type="Proteomes" id="UP001610335"/>
    </source>
</evidence>
<feature type="transmembrane region" description="Helical" evidence="1">
    <location>
        <begin position="85"/>
        <end position="106"/>
    </location>
</feature>
<keyword evidence="1" id="KW-0812">Transmembrane</keyword>
<keyword evidence="3" id="KW-1185">Reference proteome</keyword>
<comment type="caution">
    <text evidence="2">The sequence shown here is derived from an EMBL/GenBank/DDBJ whole genome shotgun (WGS) entry which is preliminary data.</text>
</comment>
<dbReference type="Proteomes" id="UP001610335">
    <property type="component" value="Unassembled WGS sequence"/>
</dbReference>